<dbReference type="CDD" id="cd03112">
    <property type="entry name" value="CobW-like"/>
    <property type="match status" value="1"/>
</dbReference>
<organism evidence="7 8">
    <name type="scientific">Corticicoccus populi</name>
    <dbReference type="NCBI Taxonomy" id="1812821"/>
    <lineage>
        <taxon>Bacteria</taxon>
        <taxon>Bacillati</taxon>
        <taxon>Bacillota</taxon>
        <taxon>Bacilli</taxon>
        <taxon>Bacillales</taxon>
        <taxon>Staphylococcaceae</taxon>
        <taxon>Corticicoccus</taxon>
    </lineage>
</organism>
<dbReference type="Pfam" id="PF02492">
    <property type="entry name" value="cobW"/>
    <property type="match status" value="1"/>
</dbReference>
<keyword evidence="8" id="KW-1185">Reference proteome</keyword>
<keyword evidence="3" id="KW-0143">Chaperone</keyword>
<accession>A0ABW5WUT9</accession>
<keyword evidence="1" id="KW-0547">Nucleotide-binding</keyword>
<dbReference type="SUPFAM" id="SSF90002">
    <property type="entry name" value="Hypothetical protein YjiA, C-terminal domain"/>
    <property type="match status" value="1"/>
</dbReference>
<proteinExistence type="inferred from homology"/>
<gene>
    <name evidence="7" type="ORF">ACFSX4_06790</name>
</gene>
<dbReference type="EMBL" id="JBHUOQ010000001">
    <property type="protein sequence ID" value="MFD2830175.1"/>
    <property type="molecule type" value="Genomic_DNA"/>
</dbReference>
<comment type="catalytic activity">
    <reaction evidence="5">
        <text>GTP + H2O = GDP + phosphate + H(+)</text>
        <dbReference type="Rhea" id="RHEA:19669"/>
        <dbReference type="ChEBI" id="CHEBI:15377"/>
        <dbReference type="ChEBI" id="CHEBI:15378"/>
        <dbReference type="ChEBI" id="CHEBI:37565"/>
        <dbReference type="ChEBI" id="CHEBI:43474"/>
        <dbReference type="ChEBI" id="CHEBI:58189"/>
    </reaction>
    <physiologicalReaction direction="left-to-right" evidence="5">
        <dbReference type="Rhea" id="RHEA:19670"/>
    </physiologicalReaction>
</comment>
<name>A0ABW5WUT9_9STAP</name>
<dbReference type="RefSeq" id="WP_377772852.1">
    <property type="nucleotide sequence ID" value="NZ_JBHUOQ010000001.1"/>
</dbReference>
<dbReference type="Pfam" id="PF07683">
    <property type="entry name" value="CobW_C"/>
    <property type="match status" value="1"/>
</dbReference>
<dbReference type="InterPro" id="IPR003495">
    <property type="entry name" value="CobW/HypB/UreG_nucleotide-bd"/>
</dbReference>
<dbReference type="SUPFAM" id="SSF52540">
    <property type="entry name" value="P-loop containing nucleoside triphosphate hydrolases"/>
    <property type="match status" value="1"/>
</dbReference>
<evidence type="ECO:0000313" key="7">
    <source>
        <dbReference type="EMBL" id="MFD2830175.1"/>
    </source>
</evidence>
<evidence type="ECO:0000259" key="6">
    <source>
        <dbReference type="SMART" id="SM00833"/>
    </source>
</evidence>
<evidence type="ECO:0000256" key="1">
    <source>
        <dbReference type="ARBA" id="ARBA00022741"/>
    </source>
</evidence>
<dbReference type="InterPro" id="IPR051316">
    <property type="entry name" value="Zinc-reg_GTPase_activator"/>
</dbReference>
<dbReference type="PANTHER" id="PTHR13748">
    <property type="entry name" value="COBW-RELATED"/>
    <property type="match status" value="1"/>
</dbReference>
<reference evidence="8" key="1">
    <citation type="journal article" date="2019" name="Int. J. Syst. Evol. Microbiol.">
        <title>The Global Catalogue of Microorganisms (GCM) 10K type strain sequencing project: providing services to taxonomists for standard genome sequencing and annotation.</title>
        <authorList>
            <consortium name="The Broad Institute Genomics Platform"/>
            <consortium name="The Broad Institute Genome Sequencing Center for Infectious Disease"/>
            <person name="Wu L."/>
            <person name="Ma J."/>
        </authorList>
    </citation>
    <scope>NUCLEOTIDE SEQUENCE [LARGE SCALE GENOMIC DNA]</scope>
    <source>
        <strain evidence="8">KCTC 33575</strain>
    </source>
</reference>
<keyword evidence="2" id="KW-0378">Hydrolase</keyword>
<dbReference type="SMART" id="SM00833">
    <property type="entry name" value="CobW_C"/>
    <property type="match status" value="1"/>
</dbReference>
<evidence type="ECO:0000256" key="3">
    <source>
        <dbReference type="ARBA" id="ARBA00023186"/>
    </source>
</evidence>
<feature type="domain" description="CobW C-terminal" evidence="6">
    <location>
        <begin position="222"/>
        <end position="316"/>
    </location>
</feature>
<dbReference type="InterPro" id="IPR027417">
    <property type="entry name" value="P-loop_NTPase"/>
</dbReference>
<comment type="similarity">
    <text evidence="4">Belongs to the SIMIBI class G3E GTPase family. ZNG1 subfamily.</text>
</comment>
<protein>
    <submittedName>
        <fullName evidence="7">CobW family GTP-binding protein</fullName>
    </submittedName>
</protein>
<evidence type="ECO:0000256" key="5">
    <source>
        <dbReference type="ARBA" id="ARBA00049117"/>
    </source>
</evidence>
<comment type="caution">
    <text evidence="7">The sequence shown here is derived from an EMBL/GenBank/DDBJ whole genome shotgun (WGS) entry which is preliminary data.</text>
</comment>
<sequence length="317" mass="35966">MTVPVTILTGFLGSGKTTMLNRLLEESVSENTAVIINEFGDTSIDSHLVIPTKEEIIEINSGCICCNVRQDLITLLQNINIENKNIDRVIIETTGLADPAPVIQTFLMKESISHAYEIDSVITMIDGKHIVRHLYEDEVKSQIAFADTMIINKIDLIDEAELLALKHTLFNMNRTAEVFTAEYGSVHVNHLMNRYTFNLNHVLEIAPDLADNSYHHHHNNEIISVVLKVKEPLDMEKVNQWLGYFVTFKGESLYRYKGILNVADTNRKIVFQGVHMTFAGMDGPLWTEKEDRQSEIVFIGKGLDSESLNQWLQYCLA</sequence>
<dbReference type="InterPro" id="IPR036627">
    <property type="entry name" value="CobW-likC_sf"/>
</dbReference>
<dbReference type="Gene3D" id="3.40.50.300">
    <property type="entry name" value="P-loop containing nucleotide triphosphate hydrolases"/>
    <property type="match status" value="1"/>
</dbReference>
<dbReference type="PANTHER" id="PTHR13748:SF62">
    <property type="entry name" value="COBW DOMAIN-CONTAINING PROTEIN"/>
    <property type="match status" value="1"/>
</dbReference>
<evidence type="ECO:0000313" key="8">
    <source>
        <dbReference type="Proteomes" id="UP001597519"/>
    </source>
</evidence>
<evidence type="ECO:0000256" key="2">
    <source>
        <dbReference type="ARBA" id="ARBA00022801"/>
    </source>
</evidence>
<evidence type="ECO:0000256" key="4">
    <source>
        <dbReference type="ARBA" id="ARBA00034320"/>
    </source>
</evidence>
<dbReference type="InterPro" id="IPR011629">
    <property type="entry name" value="CobW-like_C"/>
</dbReference>
<dbReference type="Proteomes" id="UP001597519">
    <property type="component" value="Unassembled WGS sequence"/>
</dbReference>
<dbReference type="Gene3D" id="3.30.1220.10">
    <property type="entry name" value="CobW-like, C-terminal domain"/>
    <property type="match status" value="1"/>
</dbReference>